<keyword evidence="3 5" id="KW-0675">Receptor</keyword>
<dbReference type="InterPro" id="IPR001723">
    <property type="entry name" value="Nuclear_hrmn_rcpt"/>
</dbReference>
<dbReference type="PRINTS" id="PR00398">
    <property type="entry name" value="STRDHORMONER"/>
</dbReference>
<proteinExistence type="predicted"/>
<organism evidence="5 6">
    <name type="scientific">Dinothrombium tinctorium</name>
    <dbReference type="NCBI Taxonomy" id="1965070"/>
    <lineage>
        <taxon>Eukaryota</taxon>
        <taxon>Metazoa</taxon>
        <taxon>Ecdysozoa</taxon>
        <taxon>Arthropoda</taxon>
        <taxon>Chelicerata</taxon>
        <taxon>Arachnida</taxon>
        <taxon>Acari</taxon>
        <taxon>Acariformes</taxon>
        <taxon>Trombidiformes</taxon>
        <taxon>Prostigmata</taxon>
        <taxon>Anystina</taxon>
        <taxon>Parasitengona</taxon>
        <taxon>Trombidioidea</taxon>
        <taxon>Trombidiidae</taxon>
        <taxon>Dinothrombium</taxon>
    </lineage>
</organism>
<dbReference type="PROSITE" id="PS51843">
    <property type="entry name" value="NR_LBD"/>
    <property type="match status" value="1"/>
</dbReference>
<dbReference type="PANTHER" id="PTHR24083">
    <property type="entry name" value="NUCLEAR HORMONE RECEPTOR"/>
    <property type="match status" value="1"/>
</dbReference>
<evidence type="ECO:0000256" key="3">
    <source>
        <dbReference type="ARBA" id="ARBA00023170"/>
    </source>
</evidence>
<dbReference type="InterPro" id="IPR035500">
    <property type="entry name" value="NHR-like_dom_sf"/>
</dbReference>
<evidence type="ECO:0000259" key="4">
    <source>
        <dbReference type="PROSITE" id="PS51843"/>
    </source>
</evidence>
<dbReference type="Pfam" id="PF00104">
    <property type="entry name" value="Hormone_recep"/>
    <property type="match status" value="1"/>
</dbReference>
<sequence length="362" mass="40465">MGMNKDGIDKYKCNSSINKALFSTIFPKAVQNERQPRNTATIRPETLLNDRESERLLREGVAATVAAVFSSSAAIRPLPSNQSHGLHFSVRNQLTSDARDMRENIALNRNGEENNEESVKDAALDRAGIAKFEYNNSTSYVNMASGSTLSSSFAYPPAADQAFAAMVPCVQESVYETSARLLFMAVKWAKNLPSFASLTFRDQVILLEESWAELFLLCAIQWCLPLENCQMFSNAGSNENNSVIGADRVSDLRVLSDIFNRFKTISVDPAEFACLKALSLFKPEARGLKDVNRIESMQDQAQLMLLQHVKTHNPTNPTRFGRLLLLLVSLRFVPSEKIGDIYFHRTIGNTPMEKLLCDMFKC</sequence>
<protein>
    <submittedName>
        <fullName evidence="5">Photoreceptor-specific nuclear receptor-like protein</fullName>
    </submittedName>
</protein>
<keyword evidence="6" id="KW-1185">Reference proteome</keyword>
<evidence type="ECO:0000313" key="5">
    <source>
        <dbReference type="EMBL" id="RWS02605.1"/>
    </source>
</evidence>
<dbReference type="EMBL" id="NCKU01007483">
    <property type="protein sequence ID" value="RWS02605.1"/>
    <property type="molecule type" value="Genomic_DNA"/>
</dbReference>
<comment type="caution">
    <text evidence="5">The sequence shown here is derived from an EMBL/GenBank/DDBJ whole genome shotgun (WGS) entry which is preliminary data.</text>
</comment>
<dbReference type="CDD" id="cd06950">
    <property type="entry name" value="NR_LBD_Tlx_PNR_like"/>
    <property type="match status" value="1"/>
</dbReference>
<feature type="domain" description="NR LBD" evidence="4">
    <location>
        <begin position="133"/>
        <end position="362"/>
    </location>
</feature>
<dbReference type="SUPFAM" id="SSF48508">
    <property type="entry name" value="Nuclear receptor ligand-binding domain"/>
    <property type="match status" value="1"/>
</dbReference>
<dbReference type="STRING" id="1965070.A0A3S3P0V2"/>
<keyword evidence="2" id="KW-0804">Transcription</keyword>
<keyword evidence="1" id="KW-0805">Transcription regulation</keyword>
<dbReference type="AlphaFoldDB" id="A0A3S3P0V2"/>
<reference evidence="5 6" key="1">
    <citation type="journal article" date="2018" name="Gigascience">
        <title>Genomes of trombidid mites reveal novel predicted allergens and laterally-transferred genes associated with secondary metabolism.</title>
        <authorList>
            <person name="Dong X."/>
            <person name="Chaisiri K."/>
            <person name="Xia D."/>
            <person name="Armstrong S.D."/>
            <person name="Fang Y."/>
            <person name="Donnelly M.J."/>
            <person name="Kadowaki T."/>
            <person name="McGarry J.W."/>
            <person name="Darby A.C."/>
            <person name="Makepeace B.L."/>
        </authorList>
    </citation>
    <scope>NUCLEOTIDE SEQUENCE [LARGE SCALE GENOMIC DNA]</scope>
    <source>
        <strain evidence="5">UoL-WK</strain>
    </source>
</reference>
<dbReference type="OrthoDB" id="5774777at2759"/>
<evidence type="ECO:0000256" key="1">
    <source>
        <dbReference type="ARBA" id="ARBA00023015"/>
    </source>
</evidence>
<dbReference type="SMART" id="SM00430">
    <property type="entry name" value="HOLI"/>
    <property type="match status" value="1"/>
</dbReference>
<dbReference type="Proteomes" id="UP000285301">
    <property type="component" value="Unassembled WGS sequence"/>
</dbReference>
<accession>A0A3S3P0V2</accession>
<dbReference type="InterPro" id="IPR000536">
    <property type="entry name" value="Nucl_hrmn_rcpt_lig-bd"/>
</dbReference>
<dbReference type="FunFam" id="1.10.565.10:FF:000022">
    <property type="entry name" value="Nuclear receptor subfamily 2 group E member 3"/>
    <property type="match status" value="1"/>
</dbReference>
<dbReference type="Gene3D" id="1.10.565.10">
    <property type="entry name" value="Retinoid X Receptor"/>
    <property type="match status" value="1"/>
</dbReference>
<gene>
    <name evidence="5" type="ORF">B4U79_04482</name>
</gene>
<name>A0A3S3P0V2_9ACAR</name>
<evidence type="ECO:0000256" key="2">
    <source>
        <dbReference type="ARBA" id="ARBA00023163"/>
    </source>
</evidence>
<dbReference type="InterPro" id="IPR050274">
    <property type="entry name" value="Nuclear_hormone_rcpt_NR2"/>
</dbReference>
<evidence type="ECO:0000313" key="6">
    <source>
        <dbReference type="Proteomes" id="UP000285301"/>
    </source>
</evidence>